<feature type="transmembrane region" description="Helical" evidence="1">
    <location>
        <begin position="158"/>
        <end position="176"/>
    </location>
</feature>
<dbReference type="Pfam" id="PF02517">
    <property type="entry name" value="Rce1-like"/>
    <property type="match status" value="1"/>
</dbReference>
<keyword evidence="1" id="KW-1133">Transmembrane helix</keyword>
<evidence type="ECO:0000313" key="4">
    <source>
        <dbReference type="Proteomes" id="UP000711047"/>
    </source>
</evidence>
<keyword evidence="3" id="KW-0378">Hydrolase</keyword>
<dbReference type="InterPro" id="IPR003675">
    <property type="entry name" value="Rce1/LyrA-like_dom"/>
</dbReference>
<feature type="transmembrane region" description="Helical" evidence="1">
    <location>
        <begin position="91"/>
        <end position="117"/>
    </location>
</feature>
<comment type="caution">
    <text evidence="3">The sequence shown here is derived from an EMBL/GenBank/DDBJ whole genome shotgun (WGS) entry which is preliminary data.</text>
</comment>
<evidence type="ECO:0000313" key="3">
    <source>
        <dbReference type="EMBL" id="NQX45412.1"/>
    </source>
</evidence>
<feature type="transmembrane region" description="Helical" evidence="1">
    <location>
        <begin position="62"/>
        <end position="79"/>
    </location>
</feature>
<dbReference type="RefSeq" id="WP_173130761.1">
    <property type="nucleotide sequence ID" value="NZ_JABMKX010000004.1"/>
</dbReference>
<protein>
    <submittedName>
        <fullName evidence="3">CPBP family intramembrane metalloprotease</fullName>
    </submittedName>
</protein>
<feature type="domain" description="CAAX prenyl protease 2/Lysostaphin resistance protein A-like" evidence="2">
    <location>
        <begin position="92"/>
        <end position="194"/>
    </location>
</feature>
<keyword evidence="4" id="KW-1185">Reference proteome</keyword>
<feature type="transmembrane region" description="Helical" evidence="1">
    <location>
        <begin position="36"/>
        <end position="56"/>
    </location>
</feature>
<gene>
    <name evidence="3" type="ORF">HQN87_08715</name>
</gene>
<evidence type="ECO:0000259" key="2">
    <source>
        <dbReference type="Pfam" id="PF02517"/>
    </source>
</evidence>
<keyword evidence="3" id="KW-0482">Metalloprotease</keyword>
<dbReference type="EMBL" id="JABMKX010000004">
    <property type="protein sequence ID" value="NQX45412.1"/>
    <property type="molecule type" value="Genomic_DNA"/>
</dbReference>
<proteinExistence type="predicted"/>
<accession>A0ABX2DLC9</accession>
<dbReference type="Proteomes" id="UP000711047">
    <property type="component" value="Unassembled WGS sequence"/>
</dbReference>
<organism evidence="3 4">
    <name type="scientific">Paenibacillus tritici</name>
    <dbReference type="NCBI Taxonomy" id="1873425"/>
    <lineage>
        <taxon>Bacteria</taxon>
        <taxon>Bacillati</taxon>
        <taxon>Bacillota</taxon>
        <taxon>Bacilli</taxon>
        <taxon>Bacillales</taxon>
        <taxon>Paenibacillaceae</taxon>
        <taxon>Paenibacillus</taxon>
    </lineage>
</organism>
<keyword evidence="1" id="KW-0472">Membrane</keyword>
<keyword evidence="1" id="KW-0812">Transmembrane</keyword>
<keyword evidence="3" id="KW-0645">Protease</keyword>
<name>A0ABX2DLC9_9BACL</name>
<dbReference type="GO" id="GO:0008237">
    <property type="term" value="F:metallopeptidase activity"/>
    <property type="evidence" value="ECO:0007669"/>
    <property type="project" value="UniProtKB-KW"/>
</dbReference>
<sequence>MLLLKLCVIAVLLSFSYRIFERILRVISKPQERNTIYYWGAAMIGGSLLWSNSYTFNAPQDVMRVLPLFLIILLVNLIISRSSGYSPAGAYNTINFVFAFPVFEEIAFRGLVLPILASHPLLGQLHSTSVIDISGAVLLTSLLFAVSHLQYYRLNRESVRFMLFAFSGGIFFGLIAQVTGSILLTIPLHIAFNGSAVLYARAASARKHLQA</sequence>
<evidence type="ECO:0000256" key="1">
    <source>
        <dbReference type="SAM" id="Phobius"/>
    </source>
</evidence>
<reference evidence="3 4" key="1">
    <citation type="submission" date="2020-05" db="EMBL/GenBank/DDBJ databases">
        <title>Paenibacillus glebae, sp. nov., Paenibacillus humi sp. nov., Paenibacillus pedi sp. nov., Paenibacillus terrestris sp. nov. and Paenibacillus terricola sp. nov., isolated from a forest top soil sample.</title>
        <authorList>
            <person name="Qi S."/>
            <person name="Carlier A."/>
            <person name="Cnockaert M."/>
            <person name="Vandamme P."/>
        </authorList>
    </citation>
    <scope>NUCLEOTIDE SEQUENCE [LARGE SCALE GENOMIC DNA]</scope>
    <source>
        <strain evidence="3 4">LMG 29502</strain>
    </source>
</reference>
<feature type="transmembrane region" description="Helical" evidence="1">
    <location>
        <begin position="129"/>
        <end position="146"/>
    </location>
</feature>